<dbReference type="EMBL" id="CAXAMN010026661">
    <property type="protein sequence ID" value="CAK9104818.1"/>
    <property type="molecule type" value="Genomic_DNA"/>
</dbReference>
<feature type="region of interest" description="Disordered" evidence="1">
    <location>
        <begin position="366"/>
        <end position="408"/>
    </location>
</feature>
<evidence type="ECO:0000313" key="2">
    <source>
        <dbReference type="EMBL" id="CAK9104818.1"/>
    </source>
</evidence>
<protein>
    <submittedName>
        <fullName evidence="3">Uncharacterized protein</fullName>
    </submittedName>
</protein>
<gene>
    <name evidence="2" type="ORF">CCMP2556_LOCUS49106</name>
    <name evidence="3" type="ORF">CCMP2556_LOCUS49126</name>
</gene>
<reference evidence="3 4" key="1">
    <citation type="submission" date="2024-02" db="EMBL/GenBank/DDBJ databases">
        <authorList>
            <person name="Chen Y."/>
            <person name="Shah S."/>
            <person name="Dougan E. K."/>
            <person name="Thang M."/>
            <person name="Chan C."/>
        </authorList>
    </citation>
    <scope>NUCLEOTIDE SEQUENCE [LARGE SCALE GENOMIC DNA]</scope>
</reference>
<name>A0ABP0RXZ9_9DINO</name>
<sequence length="408" mass="45678">MRAGQPFDWDRIPFVLEIRGQTVEDFISDAQDKTRNARTKSELAGFNVWKEQLNADQCQFEAQKIMRGSGAKAEKVEKTEKTEEEADDGGQVKDEDEGDDQSGDESDEGKENPEIADIRDLRHRKTLSVKERSLVVKDLVWVFDQASIYGKRSGAIHGLAVIHKEKSNIVRGSKGWKLGCVHDVQMLSRGAMFKPEAASTVPHLGRAFTDAQELRQVAGGCDFVRRTLASFLPESSSTCVLIDLLGYDAWPALAALEERSDGRRVLCGTVVLDRPQDTLQQRVANKLYESARQGTIEIENFPDYNPLVSAIQNVSTVESEVSYQVTLKRHDKLLILSALANKFLESDEFGQECRSMIDEHNKYFNPDGEFMAEPEQPSSDDPGRPLKRIKLEQGEMGTENDVVNLSNP</sequence>
<keyword evidence="4" id="KW-1185">Reference proteome</keyword>
<feature type="compositionally biased region" description="Acidic residues" evidence="1">
    <location>
        <begin position="82"/>
        <end position="108"/>
    </location>
</feature>
<dbReference type="EMBL" id="CAXAMN010026672">
    <property type="protein sequence ID" value="CAK9104869.1"/>
    <property type="molecule type" value="Genomic_DNA"/>
</dbReference>
<feature type="compositionally biased region" description="Basic and acidic residues" evidence="1">
    <location>
        <begin position="381"/>
        <end position="393"/>
    </location>
</feature>
<proteinExistence type="predicted"/>
<dbReference type="Proteomes" id="UP001642484">
    <property type="component" value="Unassembled WGS sequence"/>
</dbReference>
<accession>A0ABP0RXZ9</accession>
<organism evidence="3 4">
    <name type="scientific">Durusdinium trenchii</name>
    <dbReference type="NCBI Taxonomy" id="1381693"/>
    <lineage>
        <taxon>Eukaryota</taxon>
        <taxon>Sar</taxon>
        <taxon>Alveolata</taxon>
        <taxon>Dinophyceae</taxon>
        <taxon>Suessiales</taxon>
        <taxon>Symbiodiniaceae</taxon>
        <taxon>Durusdinium</taxon>
    </lineage>
</organism>
<comment type="caution">
    <text evidence="3">The sequence shown here is derived from an EMBL/GenBank/DDBJ whole genome shotgun (WGS) entry which is preliminary data.</text>
</comment>
<feature type="compositionally biased region" description="Basic and acidic residues" evidence="1">
    <location>
        <begin position="72"/>
        <end position="81"/>
    </location>
</feature>
<feature type="region of interest" description="Disordered" evidence="1">
    <location>
        <begin position="66"/>
        <end position="117"/>
    </location>
</feature>
<evidence type="ECO:0000313" key="4">
    <source>
        <dbReference type="Proteomes" id="UP001642484"/>
    </source>
</evidence>
<evidence type="ECO:0000256" key="1">
    <source>
        <dbReference type="SAM" id="MobiDB-lite"/>
    </source>
</evidence>
<evidence type="ECO:0000313" key="3">
    <source>
        <dbReference type="EMBL" id="CAK9104869.1"/>
    </source>
</evidence>